<evidence type="ECO:0000256" key="1">
    <source>
        <dbReference type="ARBA" id="ARBA00004651"/>
    </source>
</evidence>
<dbReference type="EMBL" id="SNYJ01000011">
    <property type="protein sequence ID" value="TDQ38023.1"/>
    <property type="molecule type" value="Genomic_DNA"/>
</dbReference>
<feature type="transmembrane region" description="Helical" evidence="8">
    <location>
        <begin position="6"/>
        <end position="28"/>
    </location>
</feature>
<accession>A0A4R6U044</accession>
<proteinExistence type="inferred from homology"/>
<name>A0A4R6U044_9BACI</name>
<evidence type="ECO:0000256" key="6">
    <source>
        <dbReference type="ARBA" id="ARBA00022989"/>
    </source>
</evidence>
<evidence type="ECO:0000256" key="8">
    <source>
        <dbReference type="SAM" id="Phobius"/>
    </source>
</evidence>
<keyword evidence="4" id="KW-1003">Cell membrane</keyword>
<feature type="transmembrane region" description="Helical" evidence="8">
    <location>
        <begin position="40"/>
        <end position="63"/>
    </location>
</feature>
<dbReference type="GO" id="GO:0015385">
    <property type="term" value="F:sodium:proton antiporter activity"/>
    <property type="evidence" value="ECO:0007669"/>
    <property type="project" value="TreeGrafter"/>
</dbReference>
<dbReference type="RefSeq" id="WP_208112758.1">
    <property type="nucleotide sequence ID" value="NZ_SNYJ01000011.1"/>
</dbReference>
<dbReference type="PANTHER" id="PTHR34702:SF1">
    <property type="entry name" value="NA(+)_H(+) ANTIPORTER SUBUNIT F"/>
    <property type="match status" value="1"/>
</dbReference>
<evidence type="ECO:0000256" key="5">
    <source>
        <dbReference type="ARBA" id="ARBA00022692"/>
    </source>
</evidence>
<evidence type="ECO:0000313" key="10">
    <source>
        <dbReference type="Proteomes" id="UP000295632"/>
    </source>
</evidence>
<comment type="similarity">
    <text evidence="2">Belongs to the CPA3 antiporters (TC 2.A.63) subunit F family.</text>
</comment>
<keyword evidence="7 8" id="KW-0472">Membrane</keyword>
<dbReference type="InterPro" id="IPR007208">
    <property type="entry name" value="MrpF/PhaF-like"/>
</dbReference>
<dbReference type="Pfam" id="PF04066">
    <property type="entry name" value="MrpF_PhaF"/>
    <property type="match status" value="1"/>
</dbReference>
<dbReference type="PANTHER" id="PTHR34702">
    <property type="entry name" value="NA(+)/H(+) ANTIPORTER SUBUNIT F1"/>
    <property type="match status" value="1"/>
</dbReference>
<gene>
    <name evidence="9" type="ORF">EV213_111104</name>
</gene>
<dbReference type="Proteomes" id="UP000295632">
    <property type="component" value="Unassembled WGS sequence"/>
</dbReference>
<dbReference type="GO" id="GO:0005886">
    <property type="term" value="C:plasma membrane"/>
    <property type="evidence" value="ECO:0007669"/>
    <property type="project" value="UniProtKB-SubCell"/>
</dbReference>
<comment type="caution">
    <text evidence="9">The sequence shown here is derived from an EMBL/GenBank/DDBJ whole genome shotgun (WGS) entry which is preliminary data.</text>
</comment>
<keyword evidence="3" id="KW-0813">Transport</keyword>
<evidence type="ECO:0000256" key="7">
    <source>
        <dbReference type="ARBA" id="ARBA00023136"/>
    </source>
</evidence>
<keyword evidence="10" id="KW-1185">Reference proteome</keyword>
<keyword evidence="6 8" id="KW-1133">Transmembrane helix</keyword>
<keyword evidence="5 8" id="KW-0812">Transmembrane</keyword>
<feature type="transmembrane region" description="Helical" evidence="8">
    <location>
        <begin position="69"/>
        <end position="89"/>
    </location>
</feature>
<evidence type="ECO:0000256" key="3">
    <source>
        <dbReference type="ARBA" id="ARBA00022448"/>
    </source>
</evidence>
<evidence type="ECO:0000313" key="9">
    <source>
        <dbReference type="EMBL" id="TDQ38023.1"/>
    </source>
</evidence>
<dbReference type="NCBIfam" id="NF009248">
    <property type="entry name" value="PRK12600.1"/>
    <property type="match status" value="1"/>
</dbReference>
<dbReference type="AlphaFoldDB" id="A0A4R6U044"/>
<organism evidence="9 10">
    <name type="scientific">Aureibacillus halotolerans</name>
    <dbReference type="NCBI Taxonomy" id="1508390"/>
    <lineage>
        <taxon>Bacteria</taxon>
        <taxon>Bacillati</taxon>
        <taxon>Bacillota</taxon>
        <taxon>Bacilli</taxon>
        <taxon>Bacillales</taxon>
        <taxon>Bacillaceae</taxon>
        <taxon>Aureibacillus</taxon>
    </lineage>
</organism>
<sequence>MMMDGSILPVAITISMGIVSVSLLMLFIRVVIGPTMPDRAAALDAIGINLIAMIGLLAIRMQTIHFNDVILLIAIITFIGTVALAKFLVSGSVIDREMDNSNKPREERRNSDE</sequence>
<evidence type="ECO:0000256" key="2">
    <source>
        <dbReference type="ARBA" id="ARBA00009212"/>
    </source>
</evidence>
<reference evidence="9 10" key="1">
    <citation type="submission" date="2019-03" db="EMBL/GenBank/DDBJ databases">
        <title>Genomic Encyclopedia of Type Strains, Phase IV (KMG-IV): sequencing the most valuable type-strain genomes for metagenomic binning, comparative biology and taxonomic classification.</title>
        <authorList>
            <person name="Goeker M."/>
        </authorList>
    </citation>
    <scope>NUCLEOTIDE SEQUENCE [LARGE SCALE GENOMIC DNA]</scope>
    <source>
        <strain evidence="9 10">DSM 28697</strain>
    </source>
</reference>
<comment type="subcellular location">
    <subcellularLocation>
        <location evidence="1">Cell membrane</location>
        <topology evidence="1">Multi-pass membrane protein</topology>
    </subcellularLocation>
</comment>
<evidence type="ECO:0000256" key="4">
    <source>
        <dbReference type="ARBA" id="ARBA00022475"/>
    </source>
</evidence>
<protein>
    <submittedName>
        <fullName evidence="9">Multisubunit sodium/proton antiporter MrpF subunit</fullName>
    </submittedName>
</protein>